<evidence type="ECO:0000313" key="3">
    <source>
        <dbReference type="EMBL" id="MFC4136880.1"/>
    </source>
</evidence>
<dbReference type="RefSeq" id="WP_253762038.1">
    <property type="nucleotide sequence ID" value="NZ_JAMZDZ010000001.1"/>
</dbReference>
<protein>
    <submittedName>
        <fullName evidence="3">Uncharacterized protein</fullName>
    </submittedName>
</protein>
<accession>A0ABV8M356</accession>
<evidence type="ECO:0000313" key="4">
    <source>
        <dbReference type="Proteomes" id="UP001595816"/>
    </source>
</evidence>
<organism evidence="3 4">
    <name type="scientific">Hamadaea flava</name>
    <dbReference type="NCBI Taxonomy" id="1742688"/>
    <lineage>
        <taxon>Bacteria</taxon>
        <taxon>Bacillati</taxon>
        <taxon>Actinomycetota</taxon>
        <taxon>Actinomycetes</taxon>
        <taxon>Micromonosporales</taxon>
        <taxon>Micromonosporaceae</taxon>
        <taxon>Hamadaea</taxon>
    </lineage>
</organism>
<comment type="caution">
    <text evidence="3">The sequence shown here is derived from an EMBL/GenBank/DDBJ whole genome shotgun (WGS) entry which is preliminary data.</text>
</comment>
<dbReference type="Proteomes" id="UP001595816">
    <property type="component" value="Unassembled WGS sequence"/>
</dbReference>
<proteinExistence type="predicted"/>
<keyword evidence="2" id="KW-0472">Membrane</keyword>
<feature type="transmembrane region" description="Helical" evidence="2">
    <location>
        <begin position="35"/>
        <end position="59"/>
    </location>
</feature>
<feature type="compositionally biased region" description="Low complexity" evidence="1">
    <location>
        <begin position="78"/>
        <end position="122"/>
    </location>
</feature>
<keyword evidence="4" id="KW-1185">Reference proteome</keyword>
<evidence type="ECO:0000256" key="1">
    <source>
        <dbReference type="SAM" id="MobiDB-lite"/>
    </source>
</evidence>
<sequence>MPSHSLRPSGEPGLEHPDRNTRPVFVDRSGRRRRLITVLGAALGVSLLLGLIGLGASLIGGGPAQLPGWPGHGGGAEPKPSAVAEPSVSPSRSTAATTRTTDPSVSASPSATARTSATSVPPGQTNTHRPSAKPSRSRKP</sequence>
<feature type="region of interest" description="Disordered" evidence="1">
    <location>
        <begin position="59"/>
        <end position="140"/>
    </location>
</feature>
<reference evidence="4" key="1">
    <citation type="journal article" date="2019" name="Int. J. Syst. Evol. Microbiol.">
        <title>The Global Catalogue of Microorganisms (GCM) 10K type strain sequencing project: providing services to taxonomists for standard genome sequencing and annotation.</title>
        <authorList>
            <consortium name="The Broad Institute Genomics Platform"/>
            <consortium name="The Broad Institute Genome Sequencing Center for Infectious Disease"/>
            <person name="Wu L."/>
            <person name="Ma J."/>
        </authorList>
    </citation>
    <scope>NUCLEOTIDE SEQUENCE [LARGE SCALE GENOMIC DNA]</scope>
    <source>
        <strain evidence="4">CGMCC 4.7289</strain>
    </source>
</reference>
<dbReference type="EMBL" id="JBHSAY010000035">
    <property type="protein sequence ID" value="MFC4136880.1"/>
    <property type="molecule type" value="Genomic_DNA"/>
</dbReference>
<keyword evidence="2" id="KW-0812">Transmembrane</keyword>
<name>A0ABV8M356_9ACTN</name>
<gene>
    <name evidence="3" type="ORF">ACFOZ4_40280</name>
</gene>
<feature type="region of interest" description="Disordered" evidence="1">
    <location>
        <begin position="1"/>
        <end position="26"/>
    </location>
</feature>
<evidence type="ECO:0000256" key="2">
    <source>
        <dbReference type="SAM" id="Phobius"/>
    </source>
</evidence>
<keyword evidence="2" id="KW-1133">Transmembrane helix</keyword>